<evidence type="ECO:0000256" key="3">
    <source>
        <dbReference type="ARBA" id="ARBA00022475"/>
    </source>
</evidence>
<evidence type="ECO:0000256" key="1">
    <source>
        <dbReference type="ARBA" id="ARBA00004651"/>
    </source>
</evidence>
<dbReference type="RefSeq" id="WP_187302950.1">
    <property type="nucleotide sequence ID" value="NZ_JACRYT010000007.1"/>
</dbReference>
<comment type="subcellular location">
    <subcellularLocation>
        <location evidence="1">Cell membrane</location>
        <topology evidence="1">Multi-pass membrane protein</topology>
    </subcellularLocation>
</comment>
<evidence type="ECO:0000313" key="9">
    <source>
        <dbReference type="Proteomes" id="UP000602647"/>
    </source>
</evidence>
<proteinExistence type="inferred from homology"/>
<evidence type="ECO:0000256" key="6">
    <source>
        <dbReference type="ARBA" id="ARBA00023136"/>
    </source>
</evidence>
<dbReference type="PANTHER" id="PTHR43663:SF1">
    <property type="entry name" value="CHROMATE TRANSPORTER"/>
    <property type="match status" value="1"/>
</dbReference>
<evidence type="ECO:0000256" key="5">
    <source>
        <dbReference type="ARBA" id="ARBA00022989"/>
    </source>
</evidence>
<dbReference type="GO" id="GO:0015109">
    <property type="term" value="F:chromate transmembrane transporter activity"/>
    <property type="evidence" value="ECO:0007669"/>
    <property type="project" value="InterPro"/>
</dbReference>
<accession>A0A923NIU2</accession>
<keyword evidence="4 7" id="KW-0812">Transmembrane</keyword>
<dbReference type="InterPro" id="IPR003370">
    <property type="entry name" value="Chromate_transpt"/>
</dbReference>
<keyword evidence="6 7" id="KW-0472">Membrane</keyword>
<evidence type="ECO:0000256" key="4">
    <source>
        <dbReference type="ARBA" id="ARBA00022692"/>
    </source>
</evidence>
<dbReference type="PANTHER" id="PTHR43663">
    <property type="entry name" value="CHROMATE TRANSPORT PROTEIN-RELATED"/>
    <property type="match status" value="1"/>
</dbReference>
<dbReference type="AlphaFoldDB" id="A0A923NIU2"/>
<evidence type="ECO:0000313" key="8">
    <source>
        <dbReference type="EMBL" id="MBC6679848.1"/>
    </source>
</evidence>
<dbReference type="EMBL" id="JACRYT010000007">
    <property type="protein sequence ID" value="MBC6679848.1"/>
    <property type="molecule type" value="Genomic_DNA"/>
</dbReference>
<reference evidence="8" key="1">
    <citation type="submission" date="2020-08" db="EMBL/GenBank/DDBJ databases">
        <title>Genome public.</title>
        <authorList>
            <person name="Liu C."/>
            <person name="Sun Q."/>
        </authorList>
    </citation>
    <scope>NUCLEOTIDE SEQUENCE</scope>
    <source>
        <strain evidence="8">BX12</strain>
    </source>
</reference>
<keyword evidence="3" id="KW-1003">Cell membrane</keyword>
<protein>
    <submittedName>
        <fullName evidence="8">Chromate transporter</fullName>
    </submittedName>
</protein>
<evidence type="ECO:0000256" key="2">
    <source>
        <dbReference type="ARBA" id="ARBA00005262"/>
    </source>
</evidence>
<name>A0A923NIU2_9FIRM</name>
<comment type="similarity">
    <text evidence="2">Belongs to the chromate ion transporter (CHR) (TC 2.A.51) family.</text>
</comment>
<evidence type="ECO:0000256" key="7">
    <source>
        <dbReference type="SAM" id="Phobius"/>
    </source>
</evidence>
<dbReference type="GO" id="GO:0005886">
    <property type="term" value="C:plasma membrane"/>
    <property type="evidence" value="ECO:0007669"/>
    <property type="project" value="UniProtKB-SubCell"/>
</dbReference>
<comment type="caution">
    <text evidence="8">The sequence shown here is derived from an EMBL/GenBank/DDBJ whole genome shotgun (WGS) entry which is preliminary data.</text>
</comment>
<feature type="transmembrane region" description="Helical" evidence="7">
    <location>
        <begin position="12"/>
        <end position="33"/>
    </location>
</feature>
<dbReference type="Pfam" id="PF02417">
    <property type="entry name" value="Chromate_transp"/>
    <property type="match status" value="1"/>
</dbReference>
<sequence>MKSVKLLLQLFWLFFKIGTVTFGGGVTMAPILMKEVVEKRSWLKEDELVECFALAQSLPGVVAVNAAVYVGYKRKGTAGAISAVIASIIPAVLGILAFVALLDALPLEHVLEDGLKGIKSASVALVICTVIRMGKAILSTKLDKFLFAAAFAATMFFHTNAILLLVFYALLGAVHYFIVMRRRKHV</sequence>
<keyword evidence="9" id="KW-1185">Reference proteome</keyword>
<feature type="transmembrane region" description="Helical" evidence="7">
    <location>
        <begin position="53"/>
        <end position="72"/>
    </location>
</feature>
<feature type="transmembrane region" description="Helical" evidence="7">
    <location>
        <begin position="145"/>
        <end position="178"/>
    </location>
</feature>
<keyword evidence="5 7" id="KW-1133">Transmembrane helix</keyword>
<dbReference type="InterPro" id="IPR052518">
    <property type="entry name" value="CHR_Transporter"/>
</dbReference>
<feature type="transmembrane region" description="Helical" evidence="7">
    <location>
        <begin position="79"/>
        <end position="102"/>
    </location>
</feature>
<dbReference type="Proteomes" id="UP000602647">
    <property type="component" value="Unassembled WGS sequence"/>
</dbReference>
<gene>
    <name evidence="8" type="ORF">H9L42_08400</name>
</gene>
<organism evidence="8 9">
    <name type="scientific">Zhenpiania hominis</name>
    <dbReference type="NCBI Taxonomy" id="2763644"/>
    <lineage>
        <taxon>Bacteria</taxon>
        <taxon>Bacillati</taxon>
        <taxon>Bacillota</taxon>
        <taxon>Clostridia</taxon>
        <taxon>Peptostreptococcales</taxon>
        <taxon>Anaerovoracaceae</taxon>
        <taxon>Zhenpiania</taxon>
    </lineage>
</organism>